<sequence length="69" mass="7388">MAAVLSEHTGRPIVHRSIAPAELTACGVASLDERIARGLEARTTPFVEEITGERPRSLNDFAATLTRSA</sequence>
<proteinExistence type="predicted"/>
<keyword evidence="2" id="KW-1185">Reference proteome</keyword>
<protein>
    <submittedName>
        <fullName evidence="1">Uncharacterized protein</fullName>
    </submittedName>
</protein>
<dbReference type="EMBL" id="CP089983">
    <property type="protein sequence ID" value="WXB08460.1"/>
    <property type="molecule type" value="Genomic_DNA"/>
</dbReference>
<accession>A0ABZ2LH37</accession>
<dbReference type="Proteomes" id="UP001374803">
    <property type="component" value="Chromosome"/>
</dbReference>
<gene>
    <name evidence="1" type="ORF">LVJ94_14590</name>
</gene>
<evidence type="ECO:0000313" key="1">
    <source>
        <dbReference type="EMBL" id="WXB08460.1"/>
    </source>
</evidence>
<reference evidence="1" key="1">
    <citation type="submission" date="2021-12" db="EMBL/GenBank/DDBJ databases">
        <title>Discovery of the Pendulisporaceae a myxobacterial family with distinct sporulation behavior and unique specialized metabolism.</title>
        <authorList>
            <person name="Garcia R."/>
            <person name="Popoff A."/>
            <person name="Bader C.D."/>
            <person name="Loehr J."/>
            <person name="Walesch S."/>
            <person name="Walt C."/>
            <person name="Boldt J."/>
            <person name="Bunk B."/>
            <person name="Haeckl F.J.F.P.J."/>
            <person name="Gunesch A.P."/>
            <person name="Birkelbach J."/>
            <person name="Nuebel U."/>
            <person name="Pietschmann T."/>
            <person name="Bach T."/>
            <person name="Mueller R."/>
        </authorList>
    </citation>
    <scope>NUCLEOTIDE SEQUENCE</scope>
    <source>
        <strain evidence="1">MSr11367</strain>
    </source>
</reference>
<dbReference type="RefSeq" id="WP_394838134.1">
    <property type="nucleotide sequence ID" value="NZ_CP089983.1"/>
</dbReference>
<name>A0ABZ2LH37_9BACT</name>
<evidence type="ECO:0000313" key="2">
    <source>
        <dbReference type="Proteomes" id="UP001374803"/>
    </source>
</evidence>
<organism evidence="1 2">
    <name type="scientific">Pendulispora rubella</name>
    <dbReference type="NCBI Taxonomy" id="2741070"/>
    <lineage>
        <taxon>Bacteria</taxon>
        <taxon>Pseudomonadati</taxon>
        <taxon>Myxococcota</taxon>
        <taxon>Myxococcia</taxon>
        <taxon>Myxococcales</taxon>
        <taxon>Sorangiineae</taxon>
        <taxon>Pendulisporaceae</taxon>
        <taxon>Pendulispora</taxon>
    </lineage>
</organism>